<evidence type="ECO:0000256" key="6">
    <source>
        <dbReference type="SAM" id="MobiDB-lite"/>
    </source>
</evidence>
<dbReference type="Proteomes" id="UP000694547">
    <property type="component" value="Chromosome 1"/>
</dbReference>
<evidence type="ECO:0000256" key="4">
    <source>
        <dbReference type="ARBA" id="ARBA00022989"/>
    </source>
</evidence>
<feature type="region of interest" description="Disordered" evidence="6">
    <location>
        <begin position="1"/>
        <end position="34"/>
    </location>
</feature>
<reference evidence="8 9" key="1">
    <citation type="submission" date="2018-10" db="EMBL/GenBank/DDBJ databases">
        <title>Improved assembly of the deer mouse Peromyscus maniculatus genome.</title>
        <authorList>
            <person name="Lassance J.-M."/>
            <person name="Hoekstra H.E."/>
        </authorList>
    </citation>
    <scope>NUCLEOTIDE SEQUENCE [LARGE SCALE GENOMIC DNA]</scope>
</reference>
<comment type="similarity">
    <text evidence="2">Belongs to the CD225/Dispanin family.</text>
</comment>
<evidence type="ECO:0000256" key="5">
    <source>
        <dbReference type="ARBA" id="ARBA00023136"/>
    </source>
</evidence>
<comment type="subcellular location">
    <subcellularLocation>
        <location evidence="1">Membrane</location>
    </subcellularLocation>
</comment>
<evidence type="ECO:0000256" key="1">
    <source>
        <dbReference type="ARBA" id="ARBA00004370"/>
    </source>
</evidence>
<evidence type="ECO:0000256" key="7">
    <source>
        <dbReference type="SAM" id="Phobius"/>
    </source>
</evidence>
<reference evidence="8" key="3">
    <citation type="submission" date="2025-09" db="UniProtKB">
        <authorList>
            <consortium name="Ensembl"/>
        </authorList>
    </citation>
    <scope>IDENTIFICATION</scope>
</reference>
<dbReference type="Pfam" id="PF04505">
    <property type="entry name" value="CD225"/>
    <property type="match status" value="1"/>
</dbReference>
<dbReference type="GO" id="GO:0002244">
    <property type="term" value="P:hematopoietic progenitor cell differentiation"/>
    <property type="evidence" value="ECO:0007669"/>
    <property type="project" value="Ensembl"/>
</dbReference>
<dbReference type="GO" id="GO:0016020">
    <property type="term" value="C:membrane"/>
    <property type="evidence" value="ECO:0007669"/>
    <property type="project" value="UniProtKB-SubCell"/>
</dbReference>
<protein>
    <submittedName>
        <fullName evidence="8">Transmembrane protein 91</fullName>
    </submittedName>
</protein>
<feature type="compositionally biased region" description="Polar residues" evidence="6">
    <location>
        <begin position="1"/>
        <end position="14"/>
    </location>
</feature>
<keyword evidence="3 7" id="KW-0812">Transmembrane</keyword>
<dbReference type="AlphaFoldDB" id="A0A8C8TT08"/>
<feature type="region of interest" description="Disordered" evidence="6">
    <location>
        <begin position="57"/>
        <end position="86"/>
    </location>
</feature>
<keyword evidence="9" id="KW-1185">Reference proteome</keyword>
<keyword evidence="5 7" id="KW-0472">Membrane</keyword>
<feature type="transmembrane region" description="Helical" evidence="7">
    <location>
        <begin position="139"/>
        <end position="165"/>
    </location>
</feature>
<feature type="transmembrane region" description="Helical" evidence="7">
    <location>
        <begin position="96"/>
        <end position="118"/>
    </location>
</feature>
<organism evidence="8 9">
    <name type="scientific">Peromyscus maniculatus bairdii</name>
    <name type="common">Prairie deer mouse</name>
    <dbReference type="NCBI Taxonomy" id="230844"/>
    <lineage>
        <taxon>Eukaryota</taxon>
        <taxon>Metazoa</taxon>
        <taxon>Chordata</taxon>
        <taxon>Craniata</taxon>
        <taxon>Vertebrata</taxon>
        <taxon>Euteleostomi</taxon>
        <taxon>Mammalia</taxon>
        <taxon>Eutheria</taxon>
        <taxon>Euarchontoglires</taxon>
        <taxon>Glires</taxon>
        <taxon>Rodentia</taxon>
        <taxon>Myomorpha</taxon>
        <taxon>Muroidea</taxon>
        <taxon>Cricetidae</taxon>
        <taxon>Neotominae</taxon>
        <taxon>Peromyscus</taxon>
    </lineage>
</organism>
<name>A0A8C8TT08_PERMB</name>
<reference evidence="8" key="2">
    <citation type="submission" date="2025-08" db="UniProtKB">
        <authorList>
            <consortium name="Ensembl"/>
        </authorList>
    </citation>
    <scope>IDENTIFICATION</scope>
</reference>
<dbReference type="Ensembl" id="ENSPEMT00000021395.2">
    <property type="protein sequence ID" value="ENSPEMP00000017077.2"/>
    <property type="gene ID" value="ENSPEMG00000016115.2"/>
</dbReference>
<sequence length="170" mass="18154">MDNPSEQELQQPLLPNTACDLLSPEFDKPELGPPFPETAFVESLRGRHFLLPPLPSVSAGLGEPETPDLEDTASSDSDSDYDGDDRLSPVLPQDHLGLAVFSVLCCFWPVGIAAFCLAHKTSRAWTKGDIQGAATSRRAFLGVLAVGLGLCMYVAALVTLAAYLASRDPP</sequence>
<accession>A0A8C8TT08</accession>
<evidence type="ECO:0000313" key="9">
    <source>
        <dbReference type="Proteomes" id="UP000694547"/>
    </source>
</evidence>
<evidence type="ECO:0000256" key="2">
    <source>
        <dbReference type="ARBA" id="ARBA00006843"/>
    </source>
</evidence>
<evidence type="ECO:0000313" key="8">
    <source>
        <dbReference type="Ensembl" id="ENSPEMP00000017077.2"/>
    </source>
</evidence>
<dbReference type="InterPro" id="IPR007593">
    <property type="entry name" value="CD225/Dispanin_fam"/>
</dbReference>
<feature type="compositionally biased region" description="Acidic residues" evidence="6">
    <location>
        <begin position="65"/>
        <end position="83"/>
    </location>
</feature>
<dbReference type="PANTHER" id="PTHR14768:SF2">
    <property type="entry name" value="TRANSMEMBRANE PROTEIN 91"/>
    <property type="match status" value="1"/>
</dbReference>
<keyword evidence="4 7" id="KW-1133">Transmembrane helix</keyword>
<proteinExistence type="inferred from homology"/>
<dbReference type="GeneTree" id="ENSGT00950000183147"/>
<dbReference type="PANTHER" id="PTHR14768">
    <property type="entry name" value="UPF0338 PROTEIN"/>
    <property type="match status" value="1"/>
</dbReference>
<evidence type="ECO:0000256" key="3">
    <source>
        <dbReference type="ARBA" id="ARBA00022692"/>
    </source>
</evidence>